<proteinExistence type="predicted"/>
<protein>
    <submittedName>
        <fullName evidence="1">Uncharacterized protein</fullName>
    </submittedName>
</protein>
<name>A0A4R6DWK2_9RHOO</name>
<dbReference type="Proteomes" id="UP000295129">
    <property type="component" value="Unassembled WGS sequence"/>
</dbReference>
<dbReference type="RefSeq" id="WP_133592589.1">
    <property type="nucleotide sequence ID" value="NZ_SNVV01000012.1"/>
</dbReference>
<dbReference type="EMBL" id="SNVV01000012">
    <property type="protein sequence ID" value="TDN49164.1"/>
    <property type="molecule type" value="Genomic_DNA"/>
</dbReference>
<dbReference type="OrthoDB" id="9764804at2"/>
<accession>A0A4R6DWK2</accession>
<gene>
    <name evidence="1" type="ORF">C7389_11215</name>
</gene>
<dbReference type="InterPro" id="IPR036278">
    <property type="entry name" value="Sialidase_sf"/>
</dbReference>
<sequence length="375" mass="38942">MTPIFTYHLRSVLPGDFRVAAGNGLLVAVQFGVTWSAVAPGAVRVSEDGGASWEPVSPPFACLLGNANASADVWDIHFNGSAFGFEVMRASGGQLCFLTSAGGRTWNVAASSVNPSDFVQHYPGGVRNVVGGGAGRWVCQGYDSLSEQAFLAVTAGNSLTVAGRIQPSNEGIYSGAGVSASPSGALMVTGMATRASAYVLRAGGGSTQHAFPAVYGDFASFYAPSAGFVRPSMMVSPTGAAWEQTELPVPVVAQAQIRQAGSDPAKWRGAVFVCAAGGWLPIATVDGRTWQSDVATYDLVDTGGGVRAPAATGKASSYPVGYSGAMEGMVNAWTLMDERIHVIHRSASQTYVVEAVPIIPPSFWRDLRGAIHELS</sequence>
<evidence type="ECO:0000313" key="1">
    <source>
        <dbReference type="EMBL" id="TDN49164.1"/>
    </source>
</evidence>
<comment type="caution">
    <text evidence="1">The sequence shown here is derived from an EMBL/GenBank/DDBJ whole genome shotgun (WGS) entry which is preliminary data.</text>
</comment>
<keyword evidence="2" id="KW-1185">Reference proteome</keyword>
<reference evidence="1 2" key="1">
    <citation type="submission" date="2019-03" db="EMBL/GenBank/DDBJ databases">
        <title>Genomic Encyclopedia of Type Strains, Phase IV (KMG-IV): sequencing the most valuable type-strain genomes for metagenomic binning, comparative biology and taxonomic classification.</title>
        <authorList>
            <person name="Goeker M."/>
        </authorList>
    </citation>
    <scope>NUCLEOTIDE SEQUENCE [LARGE SCALE GENOMIC DNA]</scope>
    <source>
        <strain evidence="1 2">DSM 12121</strain>
    </source>
</reference>
<evidence type="ECO:0000313" key="2">
    <source>
        <dbReference type="Proteomes" id="UP000295129"/>
    </source>
</evidence>
<dbReference type="AlphaFoldDB" id="A0A4R6DWK2"/>
<dbReference type="SUPFAM" id="SSF50939">
    <property type="entry name" value="Sialidases"/>
    <property type="match status" value="1"/>
</dbReference>
<organism evidence="1 2">
    <name type="scientific">Azoarcus indigens</name>
    <dbReference type="NCBI Taxonomy" id="29545"/>
    <lineage>
        <taxon>Bacteria</taxon>
        <taxon>Pseudomonadati</taxon>
        <taxon>Pseudomonadota</taxon>
        <taxon>Betaproteobacteria</taxon>
        <taxon>Rhodocyclales</taxon>
        <taxon>Zoogloeaceae</taxon>
        <taxon>Azoarcus</taxon>
    </lineage>
</organism>